<dbReference type="PANTHER" id="PTHR22912">
    <property type="entry name" value="DISULFIDE OXIDOREDUCTASE"/>
    <property type="match status" value="1"/>
</dbReference>
<feature type="binding site" evidence="13">
    <location>
        <position position="197"/>
    </location>
    <ligand>
        <name>NAD(+)</name>
        <dbReference type="ChEBI" id="CHEBI:57540"/>
    </ligand>
</feature>
<feature type="active site" description="Proton acceptor" evidence="12">
    <location>
        <position position="433"/>
    </location>
</feature>
<name>A0A7V6CNB8_UNCW3</name>
<dbReference type="EC" id="1.8.1.4" evidence="3 15"/>
<dbReference type="InterPro" id="IPR006258">
    <property type="entry name" value="Lipoamide_DH"/>
</dbReference>
<evidence type="ECO:0000313" key="18">
    <source>
        <dbReference type="EMBL" id="HHR48935.1"/>
    </source>
</evidence>
<dbReference type="InterPro" id="IPR050151">
    <property type="entry name" value="Class-I_Pyr_Nuc-Dis_Oxidored"/>
</dbReference>
<evidence type="ECO:0000256" key="13">
    <source>
        <dbReference type="PIRSR" id="PIRSR000350-3"/>
    </source>
</evidence>
<keyword evidence="5 15" id="KW-0285">Flavoprotein</keyword>
<dbReference type="InterPro" id="IPR001100">
    <property type="entry name" value="Pyr_nuc-diS_OxRdtase"/>
</dbReference>
<feature type="binding site" evidence="13">
    <location>
        <position position="48"/>
    </location>
    <ligand>
        <name>FAD</name>
        <dbReference type="ChEBI" id="CHEBI:57692"/>
    </ligand>
</feature>
<dbReference type="PROSITE" id="PS00076">
    <property type="entry name" value="PYRIDINE_REDOX_1"/>
    <property type="match status" value="1"/>
</dbReference>
<dbReference type="GO" id="GO:0050660">
    <property type="term" value="F:flavin adenine dinucleotide binding"/>
    <property type="evidence" value="ECO:0007669"/>
    <property type="project" value="InterPro"/>
</dbReference>
<protein>
    <recommendedName>
        <fullName evidence="3 15">Dihydrolipoyl dehydrogenase</fullName>
        <ecNumber evidence="3 15">1.8.1.4</ecNumber>
    </recommendedName>
</protein>
<dbReference type="Gene3D" id="3.30.390.30">
    <property type="match status" value="1"/>
</dbReference>
<comment type="caution">
    <text evidence="18">The sequence shown here is derived from an EMBL/GenBank/DDBJ whole genome shotgun (WGS) entry which is preliminary data.</text>
</comment>
<keyword evidence="8 13" id="KW-0520">NAD</keyword>
<dbReference type="PRINTS" id="PR00368">
    <property type="entry name" value="FADPNR"/>
</dbReference>
<dbReference type="InterPro" id="IPR023753">
    <property type="entry name" value="FAD/NAD-binding_dom"/>
</dbReference>
<evidence type="ECO:0000256" key="1">
    <source>
        <dbReference type="ARBA" id="ARBA00004496"/>
    </source>
</evidence>
<organism evidence="18">
    <name type="scientific">candidate division WOR-3 bacterium</name>
    <dbReference type="NCBI Taxonomy" id="2052148"/>
    <lineage>
        <taxon>Bacteria</taxon>
        <taxon>Bacteria division WOR-3</taxon>
    </lineage>
</organism>
<evidence type="ECO:0000256" key="9">
    <source>
        <dbReference type="ARBA" id="ARBA00023157"/>
    </source>
</evidence>
<evidence type="ECO:0000256" key="8">
    <source>
        <dbReference type="ARBA" id="ARBA00023027"/>
    </source>
</evidence>
<evidence type="ECO:0000256" key="15">
    <source>
        <dbReference type="RuleBase" id="RU003692"/>
    </source>
</evidence>
<dbReference type="GO" id="GO:0004148">
    <property type="term" value="F:dihydrolipoyl dehydrogenase (NADH) activity"/>
    <property type="evidence" value="ECO:0007669"/>
    <property type="project" value="UniProtKB-EC"/>
</dbReference>
<dbReference type="NCBIfam" id="TIGR01350">
    <property type="entry name" value="lipoamide_DH"/>
    <property type="match status" value="1"/>
</dbReference>
<dbReference type="PANTHER" id="PTHR22912:SF217">
    <property type="entry name" value="DIHYDROLIPOYL DEHYDROGENASE"/>
    <property type="match status" value="1"/>
</dbReference>
<dbReference type="FunFam" id="3.30.390.30:FF:000001">
    <property type="entry name" value="Dihydrolipoyl dehydrogenase"/>
    <property type="match status" value="1"/>
</dbReference>
<feature type="domain" description="FAD/NAD(P)-binding" evidence="17">
    <location>
        <begin position="3"/>
        <end position="317"/>
    </location>
</feature>
<comment type="catalytic activity">
    <reaction evidence="11 15">
        <text>N(6)-[(R)-dihydrolipoyl]-L-lysyl-[protein] + NAD(+) = N(6)-[(R)-lipoyl]-L-lysyl-[protein] + NADH + H(+)</text>
        <dbReference type="Rhea" id="RHEA:15045"/>
        <dbReference type="Rhea" id="RHEA-COMP:10474"/>
        <dbReference type="Rhea" id="RHEA-COMP:10475"/>
        <dbReference type="ChEBI" id="CHEBI:15378"/>
        <dbReference type="ChEBI" id="CHEBI:57540"/>
        <dbReference type="ChEBI" id="CHEBI:57945"/>
        <dbReference type="ChEBI" id="CHEBI:83099"/>
        <dbReference type="ChEBI" id="CHEBI:83100"/>
        <dbReference type="EC" id="1.8.1.4"/>
    </reaction>
</comment>
<dbReference type="InterPro" id="IPR016156">
    <property type="entry name" value="FAD/NAD-linked_Rdtase_dimer_sf"/>
</dbReference>
<evidence type="ECO:0000256" key="12">
    <source>
        <dbReference type="PIRSR" id="PIRSR000350-2"/>
    </source>
</evidence>
<evidence type="ECO:0000259" key="17">
    <source>
        <dbReference type="Pfam" id="PF07992"/>
    </source>
</evidence>
<evidence type="ECO:0000256" key="5">
    <source>
        <dbReference type="ARBA" id="ARBA00022630"/>
    </source>
</evidence>
<comment type="miscellaneous">
    <text evidence="15">The active site is a redox-active disulfide bond.</text>
</comment>
<dbReference type="PRINTS" id="PR00411">
    <property type="entry name" value="PNDRDTASEI"/>
</dbReference>
<dbReference type="InterPro" id="IPR012999">
    <property type="entry name" value="Pyr_OxRdtase_I_AS"/>
</dbReference>
<evidence type="ECO:0000256" key="7">
    <source>
        <dbReference type="ARBA" id="ARBA00023002"/>
    </source>
</evidence>
<dbReference type="SUPFAM" id="SSF55424">
    <property type="entry name" value="FAD/NAD-linked reductases, dimerisation (C-terminal) domain"/>
    <property type="match status" value="1"/>
</dbReference>
<keyword evidence="7 15" id="KW-0560">Oxidoreductase</keyword>
<sequence length="456" mass="51469">MSDLVIIGGGPAGYVAAIRASQYDKKVMLIEEKEVGGVCLNSGCIPTKTLLHLAKMINESKELSNYGIEFLLKGIDIKKVKNFKEKVILRLRKGIEFLLNKYNVQLIKDRAIFENEKEVKLLNSNNKIKGERFIIAIGSKPLYLENIPKDKEVIWTSDEALSFEKIPEKLLIIGAGVIGLELGTIYSSFGSQVIFVEICKQILPGIDWEVANYLKNLLEKRGMVFYLNSYLKEIDLNRRIAKIEKEGKGEIAIDFDNLLLAVGRRPRSDELNLNKLKVDKYGYIETNDKMETNLSGIYAIGDVRKPPLLAHKAMYEGKKVVEIIFDNEKEKKVFIPNCIYTEPEIATIGLTEEEARNKGYDIIVSKIPLAVIGRSLTIGKSEGFSKIIFDKRERKILGIHLIMPNASEIIGEGSIFLNLDLELEKIKAVIHPHPTLSEIIEETFLSVIKKAIHFYG</sequence>
<keyword evidence="10 15" id="KW-0676">Redox-active center</keyword>
<evidence type="ECO:0000259" key="16">
    <source>
        <dbReference type="Pfam" id="PF02852"/>
    </source>
</evidence>
<feature type="binding site" evidence="13">
    <location>
        <position position="263"/>
    </location>
    <ligand>
        <name>NAD(+)</name>
        <dbReference type="ChEBI" id="CHEBI:57540"/>
    </ligand>
</feature>
<dbReference type="SUPFAM" id="SSF51905">
    <property type="entry name" value="FAD/NAD(P)-binding domain"/>
    <property type="match status" value="1"/>
</dbReference>
<feature type="disulfide bond" description="Redox-active" evidence="14">
    <location>
        <begin position="39"/>
        <end position="44"/>
    </location>
</feature>
<evidence type="ECO:0000256" key="10">
    <source>
        <dbReference type="ARBA" id="ARBA00023284"/>
    </source>
</evidence>
<feature type="domain" description="Pyridine nucleotide-disulphide oxidoreductase dimerisation" evidence="16">
    <location>
        <begin position="335"/>
        <end position="442"/>
    </location>
</feature>
<dbReference type="Gene3D" id="3.50.50.60">
    <property type="entry name" value="FAD/NAD(P)-binding domain"/>
    <property type="match status" value="2"/>
</dbReference>
<feature type="binding site" evidence="13">
    <location>
        <begin position="174"/>
        <end position="181"/>
    </location>
    <ligand>
        <name>NAD(+)</name>
        <dbReference type="ChEBI" id="CHEBI:57540"/>
    </ligand>
</feature>
<evidence type="ECO:0000256" key="4">
    <source>
        <dbReference type="ARBA" id="ARBA00022490"/>
    </source>
</evidence>
<keyword evidence="13" id="KW-0547">Nucleotide-binding</keyword>
<dbReference type="InterPro" id="IPR036188">
    <property type="entry name" value="FAD/NAD-bd_sf"/>
</dbReference>
<dbReference type="InterPro" id="IPR004099">
    <property type="entry name" value="Pyr_nucl-diS_OxRdtase_dimer"/>
</dbReference>
<gene>
    <name evidence="18" type="primary">lpdA</name>
    <name evidence="18" type="ORF">ENV79_04785</name>
</gene>
<dbReference type="EMBL" id="DTHS01000029">
    <property type="protein sequence ID" value="HHR48935.1"/>
    <property type="molecule type" value="Genomic_DNA"/>
</dbReference>
<reference evidence="18" key="1">
    <citation type="journal article" date="2020" name="mSystems">
        <title>Genome- and Community-Level Interaction Insights into Carbon Utilization and Element Cycling Functions of Hydrothermarchaeota in Hydrothermal Sediment.</title>
        <authorList>
            <person name="Zhou Z."/>
            <person name="Liu Y."/>
            <person name="Xu W."/>
            <person name="Pan J."/>
            <person name="Luo Z.H."/>
            <person name="Li M."/>
        </authorList>
    </citation>
    <scope>NUCLEOTIDE SEQUENCE [LARGE SCALE GENOMIC DNA]</scope>
    <source>
        <strain evidence="18">SpSt-791</strain>
    </source>
</reference>
<dbReference type="GO" id="GO:0006103">
    <property type="term" value="P:2-oxoglutarate metabolic process"/>
    <property type="evidence" value="ECO:0007669"/>
    <property type="project" value="TreeGrafter"/>
</dbReference>
<dbReference type="AlphaFoldDB" id="A0A7V6CNB8"/>
<dbReference type="Pfam" id="PF02852">
    <property type="entry name" value="Pyr_redox_dim"/>
    <property type="match status" value="1"/>
</dbReference>
<evidence type="ECO:0000256" key="11">
    <source>
        <dbReference type="ARBA" id="ARBA00049187"/>
    </source>
</evidence>
<feature type="binding site" evidence="13">
    <location>
        <position position="302"/>
    </location>
    <ligand>
        <name>FAD</name>
        <dbReference type="ChEBI" id="CHEBI:57692"/>
    </ligand>
</feature>
<evidence type="ECO:0000256" key="6">
    <source>
        <dbReference type="ARBA" id="ARBA00022827"/>
    </source>
</evidence>
<keyword evidence="4" id="KW-0963">Cytoplasm</keyword>
<keyword evidence="9" id="KW-1015">Disulfide bond</keyword>
<accession>A0A7V6CNB8</accession>
<evidence type="ECO:0000256" key="14">
    <source>
        <dbReference type="PIRSR" id="PIRSR000350-4"/>
    </source>
</evidence>
<dbReference type="Pfam" id="PF07992">
    <property type="entry name" value="Pyr_redox_2"/>
    <property type="match status" value="1"/>
</dbReference>
<keyword evidence="6 13" id="KW-0274">FAD</keyword>
<comment type="cofactor">
    <cofactor evidence="13 15">
        <name>FAD</name>
        <dbReference type="ChEBI" id="CHEBI:57692"/>
    </cofactor>
    <text evidence="13 15">Binds 1 FAD per subunit.</text>
</comment>
<comment type="similarity">
    <text evidence="2 15">Belongs to the class-I pyridine nucleotide-disulfide oxidoreductase family.</text>
</comment>
<comment type="subcellular location">
    <subcellularLocation>
        <location evidence="1">Cytoplasm</location>
    </subcellularLocation>
</comment>
<dbReference type="GO" id="GO:0005737">
    <property type="term" value="C:cytoplasm"/>
    <property type="evidence" value="ECO:0007669"/>
    <property type="project" value="UniProtKB-SubCell"/>
</dbReference>
<dbReference type="PIRSF" id="PIRSF000350">
    <property type="entry name" value="Mercury_reductase_MerA"/>
    <property type="match status" value="1"/>
</dbReference>
<evidence type="ECO:0000256" key="3">
    <source>
        <dbReference type="ARBA" id="ARBA00012608"/>
    </source>
</evidence>
<evidence type="ECO:0000256" key="2">
    <source>
        <dbReference type="ARBA" id="ARBA00007532"/>
    </source>
</evidence>
<proteinExistence type="inferred from homology"/>